<keyword evidence="3" id="KW-1185">Reference proteome</keyword>
<evidence type="ECO:0008006" key="4">
    <source>
        <dbReference type="Google" id="ProtNLM"/>
    </source>
</evidence>
<organism evidence="2 3">
    <name type="scientific">Scylla paramamosain</name>
    <name type="common">Mud crab</name>
    <dbReference type="NCBI Taxonomy" id="85552"/>
    <lineage>
        <taxon>Eukaryota</taxon>
        <taxon>Metazoa</taxon>
        <taxon>Ecdysozoa</taxon>
        <taxon>Arthropoda</taxon>
        <taxon>Crustacea</taxon>
        <taxon>Multicrustacea</taxon>
        <taxon>Malacostraca</taxon>
        <taxon>Eumalacostraca</taxon>
        <taxon>Eucarida</taxon>
        <taxon>Decapoda</taxon>
        <taxon>Pleocyemata</taxon>
        <taxon>Brachyura</taxon>
        <taxon>Eubrachyura</taxon>
        <taxon>Portunoidea</taxon>
        <taxon>Portunidae</taxon>
        <taxon>Portuninae</taxon>
        <taxon>Scylla</taxon>
    </lineage>
</organism>
<reference evidence="2 3" key="1">
    <citation type="submission" date="2023-03" db="EMBL/GenBank/DDBJ databases">
        <title>High-quality genome of Scylla paramamosain provides insights in environmental adaptation.</title>
        <authorList>
            <person name="Zhang L."/>
        </authorList>
    </citation>
    <scope>NUCLEOTIDE SEQUENCE [LARGE SCALE GENOMIC DNA]</scope>
    <source>
        <strain evidence="2">LZ_2023a</strain>
        <tissue evidence="2">Muscle</tissue>
    </source>
</reference>
<proteinExistence type="predicted"/>
<evidence type="ECO:0000313" key="3">
    <source>
        <dbReference type="Proteomes" id="UP001487740"/>
    </source>
</evidence>
<feature type="signal peptide" evidence="1">
    <location>
        <begin position="1"/>
        <end position="20"/>
    </location>
</feature>
<dbReference type="AlphaFoldDB" id="A0AAW0UVE6"/>
<feature type="chain" id="PRO_5043463445" description="Secreted protein" evidence="1">
    <location>
        <begin position="21"/>
        <end position="77"/>
    </location>
</feature>
<name>A0AAW0UVE6_SCYPA</name>
<sequence>MWCGDVAAWRCLSVVEGAWASCCRASRRTASNPGWWCLFDCWGSAAPGKTRAATSPFQKMAQDIAELPGELLYCQLQ</sequence>
<protein>
    <recommendedName>
        <fullName evidence="4">Secreted protein</fullName>
    </recommendedName>
</protein>
<dbReference type="EMBL" id="JARAKH010000005">
    <property type="protein sequence ID" value="KAK8404114.1"/>
    <property type="molecule type" value="Genomic_DNA"/>
</dbReference>
<evidence type="ECO:0000313" key="2">
    <source>
        <dbReference type="EMBL" id="KAK8404114.1"/>
    </source>
</evidence>
<gene>
    <name evidence="2" type="ORF">O3P69_000287</name>
</gene>
<accession>A0AAW0UVE6</accession>
<comment type="caution">
    <text evidence="2">The sequence shown here is derived from an EMBL/GenBank/DDBJ whole genome shotgun (WGS) entry which is preliminary data.</text>
</comment>
<dbReference type="Proteomes" id="UP001487740">
    <property type="component" value="Unassembled WGS sequence"/>
</dbReference>
<evidence type="ECO:0000256" key="1">
    <source>
        <dbReference type="SAM" id="SignalP"/>
    </source>
</evidence>
<keyword evidence="1" id="KW-0732">Signal</keyword>